<keyword evidence="1" id="KW-0812">Transmembrane</keyword>
<dbReference type="EMBL" id="JBHTGP010000013">
    <property type="protein sequence ID" value="MFD0687573.1"/>
    <property type="molecule type" value="Genomic_DNA"/>
</dbReference>
<dbReference type="Proteomes" id="UP001597063">
    <property type="component" value="Unassembled WGS sequence"/>
</dbReference>
<keyword evidence="1" id="KW-1133">Transmembrane helix</keyword>
<proteinExistence type="predicted"/>
<feature type="transmembrane region" description="Helical" evidence="1">
    <location>
        <begin position="45"/>
        <end position="67"/>
    </location>
</feature>
<protein>
    <submittedName>
        <fullName evidence="2">Uncharacterized protein</fullName>
    </submittedName>
</protein>
<dbReference type="RefSeq" id="WP_378323702.1">
    <property type="nucleotide sequence ID" value="NZ_JBHTGP010000013.1"/>
</dbReference>
<feature type="transmembrane region" description="Helical" evidence="1">
    <location>
        <begin position="72"/>
        <end position="94"/>
    </location>
</feature>
<reference evidence="3" key="1">
    <citation type="journal article" date="2019" name="Int. J. Syst. Evol. Microbiol.">
        <title>The Global Catalogue of Microorganisms (GCM) 10K type strain sequencing project: providing services to taxonomists for standard genome sequencing and annotation.</title>
        <authorList>
            <consortium name="The Broad Institute Genomics Platform"/>
            <consortium name="The Broad Institute Genome Sequencing Center for Infectious Disease"/>
            <person name="Wu L."/>
            <person name="Ma J."/>
        </authorList>
    </citation>
    <scope>NUCLEOTIDE SEQUENCE [LARGE SCALE GENOMIC DNA]</scope>
    <source>
        <strain evidence="3">JCM 9371</strain>
    </source>
</reference>
<name>A0ABW2XM78_9ACTN</name>
<keyword evidence="1" id="KW-0472">Membrane</keyword>
<keyword evidence="3" id="KW-1185">Reference proteome</keyword>
<organism evidence="2 3">
    <name type="scientific">Actinomadura fibrosa</name>
    <dbReference type="NCBI Taxonomy" id="111802"/>
    <lineage>
        <taxon>Bacteria</taxon>
        <taxon>Bacillati</taxon>
        <taxon>Actinomycetota</taxon>
        <taxon>Actinomycetes</taxon>
        <taxon>Streptosporangiales</taxon>
        <taxon>Thermomonosporaceae</taxon>
        <taxon>Actinomadura</taxon>
    </lineage>
</organism>
<evidence type="ECO:0000256" key="1">
    <source>
        <dbReference type="SAM" id="Phobius"/>
    </source>
</evidence>
<accession>A0ABW2XM78</accession>
<evidence type="ECO:0000313" key="2">
    <source>
        <dbReference type="EMBL" id="MFD0687573.1"/>
    </source>
</evidence>
<evidence type="ECO:0000313" key="3">
    <source>
        <dbReference type="Proteomes" id="UP001597063"/>
    </source>
</evidence>
<gene>
    <name evidence="2" type="ORF">ACFQZM_23965</name>
</gene>
<comment type="caution">
    <text evidence="2">The sequence shown here is derived from an EMBL/GenBank/DDBJ whole genome shotgun (WGS) entry which is preliminary data.</text>
</comment>
<sequence length="322" mass="34487">MRPVVDPALSPDEQARLLASPAGLSAASAAPPPAPRWGGRTPGDALLAIPVATLCGFLPAVAGWFLLGRKGLIVGAVLQAGFVAAFWGGLWLVLVAGTALQLVSWVVLCAFGGGEDDGTELARVHHGRYYLEADFATGNLRPWFGVSLRELMARAQEAVATVLESEVNTAGLLDEIANSVTLPQHEWEIGQALAELTRIGRQVQKAAAEGGGSARVREVLEPQRQALRVSAEAVTRRVEALERYAERTRGADAAYREWRTLQELEELSADTREVLARTVRDELAVAEIDGLADRAGLLPLRDSLEEARRAARVLAEPAAEQV</sequence>